<feature type="transmembrane region" description="Helical" evidence="7">
    <location>
        <begin position="179"/>
        <end position="198"/>
    </location>
</feature>
<evidence type="ECO:0000256" key="3">
    <source>
        <dbReference type="ARBA" id="ARBA00022475"/>
    </source>
</evidence>
<comment type="similarity">
    <text evidence="2">Belongs to the DedA family.</text>
</comment>
<dbReference type="InterPro" id="IPR051311">
    <property type="entry name" value="DedA_domain"/>
</dbReference>
<proteinExistence type="inferred from homology"/>
<feature type="domain" description="VTT" evidence="8">
    <location>
        <begin position="30"/>
        <end position="161"/>
    </location>
</feature>
<evidence type="ECO:0000256" key="7">
    <source>
        <dbReference type="SAM" id="Phobius"/>
    </source>
</evidence>
<dbReference type="GO" id="GO:0005886">
    <property type="term" value="C:plasma membrane"/>
    <property type="evidence" value="ECO:0007669"/>
    <property type="project" value="UniProtKB-SubCell"/>
</dbReference>
<comment type="caution">
    <text evidence="9">The sequence shown here is derived from an EMBL/GenBank/DDBJ whole genome shotgun (WGS) entry which is preliminary data.</text>
</comment>
<dbReference type="PATRIC" id="fig|1629.5.peg.1255"/>
<accession>A0A0R2H0R0</accession>
<sequence length="211" mass="23207">MEQFIESTINQFGYLAITLLIAIENIFPPIPSELILTFAGFLTTNSKLTILGAILAATLGAGLGAAVLYWIGTFLDMPTLAKLVDSRLGRILHLRLKDFERAEYHFKKHGRLAVFLGRFVPVVRSLISVPAGMTKMPFGTFMLYSLAGAGIWNTVLIGFGHYAGKAWKQVMVVADDFKIIILVVLALAVLVGLGVHYLKKNKRKQAKSTEI</sequence>
<keyword evidence="5 7" id="KW-1133">Transmembrane helix</keyword>
<dbReference type="Proteomes" id="UP000051992">
    <property type="component" value="Unassembled WGS sequence"/>
</dbReference>
<evidence type="ECO:0000256" key="1">
    <source>
        <dbReference type="ARBA" id="ARBA00004651"/>
    </source>
</evidence>
<keyword evidence="4 7" id="KW-0812">Transmembrane</keyword>
<evidence type="ECO:0000313" key="10">
    <source>
        <dbReference type="Proteomes" id="UP000051992"/>
    </source>
</evidence>
<dbReference type="GeneID" id="86899807"/>
<evidence type="ECO:0000313" key="9">
    <source>
        <dbReference type="EMBL" id="KRN45899.1"/>
    </source>
</evidence>
<keyword evidence="6 7" id="KW-0472">Membrane</keyword>
<comment type="subcellular location">
    <subcellularLocation>
        <location evidence="1">Cell membrane</location>
        <topology evidence="1">Multi-pass membrane protein</topology>
    </subcellularLocation>
</comment>
<keyword evidence="10" id="KW-1185">Reference proteome</keyword>
<dbReference type="AlphaFoldDB" id="A0A0R2H0R0"/>
<dbReference type="PANTHER" id="PTHR42709:SF6">
    <property type="entry name" value="UNDECAPRENYL PHOSPHATE TRANSPORTER A"/>
    <property type="match status" value="1"/>
</dbReference>
<dbReference type="Pfam" id="PF09335">
    <property type="entry name" value="VTT_dom"/>
    <property type="match status" value="1"/>
</dbReference>
<name>A0A0R2H0R0_WEIVI</name>
<feature type="transmembrane region" description="Helical" evidence="7">
    <location>
        <begin position="141"/>
        <end position="159"/>
    </location>
</feature>
<evidence type="ECO:0000256" key="2">
    <source>
        <dbReference type="ARBA" id="ARBA00010792"/>
    </source>
</evidence>
<organism evidence="9 10">
    <name type="scientific">Weissella viridescens</name>
    <name type="common">Lactobacillus viridescens</name>
    <dbReference type="NCBI Taxonomy" id="1629"/>
    <lineage>
        <taxon>Bacteria</taxon>
        <taxon>Bacillati</taxon>
        <taxon>Bacillota</taxon>
        <taxon>Bacilli</taxon>
        <taxon>Lactobacillales</taxon>
        <taxon>Lactobacillaceae</taxon>
        <taxon>Weissella</taxon>
    </lineage>
</organism>
<gene>
    <name evidence="9" type="ORF">IV50_GL001242</name>
</gene>
<dbReference type="EMBL" id="JQBM01000004">
    <property type="protein sequence ID" value="KRN45899.1"/>
    <property type="molecule type" value="Genomic_DNA"/>
</dbReference>
<evidence type="ECO:0000256" key="6">
    <source>
        <dbReference type="ARBA" id="ARBA00023136"/>
    </source>
</evidence>
<feature type="transmembrane region" description="Helical" evidence="7">
    <location>
        <begin position="12"/>
        <end position="30"/>
    </location>
</feature>
<dbReference type="RefSeq" id="WP_057746634.1">
    <property type="nucleotide sequence ID" value="NZ_CBDALH010000010.1"/>
</dbReference>
<evidence type="ECO:0000256" key="4">
    <source>
        <dbReference type="ARBA" id="ARBA00022692"/>
    </source>
</evidence>
<keyword evidence="3" id="KW-1003">Cell membrane</keyword>
<reference evidence="9 10" key="1">
    <citation type="journal article" date="2015" name="Genome Announc.">
        <title>Expanding the biotechnology potential of lactobacilli through comparative genomics of 213 strains and associated genera.</title>
        <authorList>
            <person name="Sun Z."/>
            <person name="Harris H.M."/>
            <person name="McCann A."/>
            <person name="Guo C."/>
            <person name="Argimon S."/>
            <person name="Zhang W."/>
            <person name="Yang X."/>
            <person name="Jeffery I.B."/>
            <person name="Cooney J.C."/>
            <person name="Kagawa T.F."/>
            <person name="Liu W."/>
            <person name="Song Y."/>
            <person name="Salvetti E."/>
            <person name="Wrobel A."/>
            <person name="Rasinkangas P."/>
            <person name="Parkhill J."/>
            <person name="Rea M.C."/>
            <person name="O'Sullivan O."/>
            <person name="Ritari J."/>
            <person name="Douillard F.P."/>
            <person name="Paul Ross R."/>
            <person name="Yang R."/>
            <person name="Briner A.E."/>
            <person name="Felis G.E."/>
            <person name="de Vos W.M."/>
            <person name="Barrangou R."/>
            <person name="Klaenhammer T.R."/>
            <person name="Caufield P.W."/>
            <person name="Cui Y."/>
            <person name="Zhang H."/>
            <person name="O'Toole P.W."/>
        </authorList>
    </citation>
    <scope>NUCLEOTIDE SEQUENCE [LARGE SCALE GENOMIC DNA]</scope>
    <source>
        <strain evidence="9 10">DSM 20410</strain>
    </source>
</reference>
<dbReference type="OrthoDB" id="9813426at2"/>
<feature type="transmembrane region" description="Helical" evidence="7">
    <location>
        <begin position="50"/>
        <end position="72"/>
    </location>
</feature>
<protein>
    <recommendedName>
        <fullName evidence="8">VTT domain-containing protein</fullName>
    </recommendedName>
</protein>
<evidence type="ECO:0000259" key="8">
    <source>
        <dbReference type="Pfam" id="PF09335"/>
    </source>
</evidence>
<dbReference type="InterPro" id="IPR032816">
    <property type="entry name" value="VTT_dom"/>
</dbReference>
<evidence type="ECO:0000256" key="5">
    <source>
        <dbReference type="ARBA" id="ARBA00022989"/>
    </source>
</evidence>
<dbReference type="PANTHER" id="PTHR42709">
    <property type="entry name" value="ALKALINE PHOSPHATASE LIKE PROTEIN"/>
    <property type="match status" value="1"/>
</dbReference>